<accession>D3AZB6</accession>
<dbReference type="Gene3D" id="3.10.440.10">
    <property type="match status" value="1"/>
</dbReference>
<sequence>MATKNTTPAEKGPITREYTINLHKRLMGTVLETNLGLIRYDYSTFKDRAPKAVKQIRQFAQEVMKTKDVRLDNKLNTMLWSRGIKQTPNRVRIVLSRKRNDDENAREKFYTLASFVPCKSFKGVVTKVVTEN</sequence>
<dbReference type="SUPFAM" id="SSF54575">
    <property type="entry name" value="Ribosomal protein L31e"/>
    <property type="match status" value="1"/>
</dbReference>
<evidence type="ECO:0000256" key="2">
    <source>
        <dbReference type="ARBA" id="ARBA00022980"/>
    </source>
</evidence>
<dbReference type="InterPro" id="IPR000054">
    <property type="entry name" value="Ribosomal_eL31"/>
</dbReference>
<dbReference type="Pfam" id="PF01198">
    <property type="entry name" value="Ribosomal_L31e"/>
    <property type="match status" value="1"/>
</dbReference>
<protein>
    <submittedName>
        <fullName evidence="4">S60 ribosomal protein L31</fullName>
    </submittedName>
</protein>
<keyword evidence="5" id="KW-1185">Reference proteome</keyword>
<dbReference type="AlphaFoldDB" id="D3AZB6"/>
<dbReference type="SMART" id="SM01380">
    <property type="entry name" value="Ribosomal_L31e"/>
    <property type="match status" value="1"/>
</dbReference>
<comment type="caution">
    <text evidence="4">The sequence shown here is derived from an EMBL/GenBank/DDBJ whole genome shotgun (WGS) entry which is preliminary data.</text>
</comment>
<dbReference type="CDD" id="cd00463">
    <property type="entry name" value="Ribosomal_L31e"/>
    <property type="match status" value="1"/>
</dbReference>
<evidence type="ECO:0000313" key="5">
    <source>
        <dbReference type="Proteomes" id="UP000001396"/>
    </source>
</evidence>
<dbReference type="Proteomes" id="UP000001396">
    <property type="component" value="Unassembled WGS sequence"/>
</dbReference>
<dbReference type="PANTHER" id="PTHR10956:SF0">
    <property type="entry name" value="60S RIBOSOMAL PROTEIN L31"/>
    <property type="match status" value="1"/>
</dbReference>
<reference evidence="4 5" key="1">
    <citation type="journal article" date="2011" name="Genome Res.">
        <title>Phylogeny-wide analysis of social amoeba genomes highlights ancient origins for complex intercellular communication.</title>
        <authorList>
            <person name="Heidel A.J."/>
            <person name="Lawal H.M."/>
            <person name="Felder M."/>
            <person name="Schilde C."/>
            <person name="Helps N.R."/>
            <person name="Tunggal B."/>
            <person name="Rivero F."/>
            <person name="John U."/>
            <person name="Schleicher M."/>
            <person name="Eichinger L."/>
            <person name="Platzer M."/>
            <person name="Noegel A.A."/>
            <person name="Schaap P."/>
            <person name="Gloeckner G."/>
        </authorList>
    </citation>
    <scope>NUCLEOTIDE SEQUENCE [LARGE SCALE GENOMIC DNA]</scope>
    <source>
        <strain evidence="5">ATCC 26659 / Pp 5 / PN500</strain>
    </source>
</reference>
<dbReference type="GO" id="GO:0022625">
    <property type="term" value="C:cytosolic large ribosomal subunit"/>
    <property type="evidence" value="ECO:0007669"/>
    <property type="project" value="TreeGrafter"/>
</dbReference>
<dbReference type="RefSeq" id="XP_020437607.1">
    <property type="nucleotide sequence ID" value="XM_020572464.1"/>
</dbReference>
<dbReference type="GO" id="GO:0002181">
    <property type="term" value="P:cytoplasmic translation"/>
    <property type="evidence" value="ECO:0007669"/>
    <property type="project" value="TreeGrafter"/>
</dbReference>
<comment type="similarity">
    <text evidence="1">Belongs to the eukaryotic ribosomal protein eL31 family.</text>
</comment>
<keyword evidence="3" id="KW-0687">Ribonucleoprotein</keyword>
<dbReference type="InterPro" id="IPR023621">
    <property type="entry name" value="Ribosomal_eL31_dom_sf"/>
</dbReference>
<dbReference type="FunFam" id="3.10.440.10:FF:000001">
    <property type="entry name" value="60S ribosomal protein L31"/>
    <property type="match status" value="1"/>
</dbReference>
<name>D3AZB6_HETP5</name>
<dbReference type="EMBL" id="ADBJ01000007">
    <property type="protein sequence ID" value="EFA85499.1"/>
    <property type="molecule type" value="Genomic_DNA"/>
</dbReference>
<dbReference type="InParanoid" id="D3AZB6"/>
<dbReference type="FunCoup" id="D3AZB6">
    <property type="interactions" value="475"/>
</dbReference>
<dbReference type="STRING" id="670386.D3AZB6"/>
<gene>
    <name evidence="4" type="primary">rpl31</name>
    <name evidence="4" type="ORF">PPL_01456</name>
</gene>
<dbReference type="PANTHER" id="PTHR10956">
    <property type="entry name" value="60S RIBOSOMAL PROTEIN L31"/>
    <property type="match status" value="1"/>
</dbReference>
<keyword evidence="2 4" id="KW-0689">Ribosomal protein</keyword>
<proteinExistence type="inferred from homology"/>
<organism evidence="4 5">
    <name type="scientific">Heterostelium pallidum (strain ATCC 26659 / Pp 5 / PN500)</name>
    <name type="common">Cellular slime mold</name>
    <name type="synonym">Polysphondylium pallidum</name>
    <dbReference type="NCBI Taxonomy" id="670386"/>
    <lineage>
        <taxon>Eukaryota</taxon>
        <taxon>Amoebozoa</taxon>
        <taxon>Evosea</taxon>
        <taxon>Eumycetozoa</taxon>
        <taxon>Dictyostelia</taxon>
        <taxon>Acytosteliales</taxon>
        <taxon>Acytosteliaceae</taxon>
        <taxon>Heterostelium</taxon>
    </lineage>
</organism>
<dbReference type="GO" id="GO:0003735">
    <property type="term" value="F:structural constituent of ribosome"/>
    <property type="evidence" value="ECO:0007669"/>
    <property type="project" value="InterPro"/>
</dbReference>
<evidence type="ECO:0000256" key="3">
    <source>
        <dbReference type="ARBA" id="ARBA00023274"/>
    </source>
</evidence>
<dbReference type="OMA" id="DINMRTF"/>
<evidence type="ECO:0000313" key="4">
    <source>
        <dbReference type="EMBL" id="EFA85499.1"/>
    </source>
</evidence>
<evidence type="ECO:0000256" key="1">
    <source>
        <dbReference type="ARBA" id="ARBA00010808"/>
    </source>
</evidence>
<dbReference type="GeneID" id="31356984"/>